<dbReference type="RefSeq" id="WP_269453357.1">
    <property type="nucleotide sequence ID" value="NZ_BDDW01000038.1"/>
</dbReference>
<dbReference type="Proteomes" id="UP001244563">
    <property type="component" value="Unassembled WGS sequence"/>
</dbReference>
<sequence length="44" mass="4850">MNISATAFKGRLAFRRRIKRTTAALTSALKATLRPVVNYGIWAG</sequence>
<accession>A0ABT9TPT8</accession>
<comment type="caution">
    <text evidence="1">The sequence shown here is derived from an EMBL/GenBank/DDBJ whole genome shotgun (WGS) entry which is preliminary data.</text>
</comment>
<reference evidence="1 2" key="1">
    <citation type="submission" date="2023-07" db="EMBL/GenBank/DDBJ databases">
        <title>Sorghum-associated microbial communities from plants grown in Nebraska, USA.</title>
        <authorList>
            <person name="Schachtman D."/>
        </authorList>
    </citation>
    <scope>NUCLEOTIDE SEQUENCE [LARGE SCALE GENOMIC DNA]</scope>
    <source>
        <strain evidence="1 2">CC523</strain>
    </source>
</reference>
<evidence type="ECO:0000313" key="2">
    <source>
        <dbReference type="Proteomes" id="UP001244563"/>
    </source>
</evidence>
<organism evidence="1 2">
    <name type="scientific">Paenarthrobacter nicotinovorans</name>
    <name type="common">Arthrobacter nicotinovorans</name>
    <dbReference type="NCBI Taxonomy" id="29320"/>
    <lineage>
        <taxon>Bacteria</taxon>
        <taxon>Bacillati</taxon>
        <taxon>Actinomycetota</taxon>
        <taxon>Actinomycetes</taxon>
        <taxon>Micrococcales</taxon>
        <taxon>Micrococcaceae</taxon>
        <taxon>Paenarthrobacter</taxon>
    </lineage>
</organism>
<name>A0ABT9TPT8_PAENI</name>
<evidence type="ECO:0000313" key="1">
    <source>
        <dbReference type="EMBL" id="MDQ0103395.1"/>
    </source>
</evidence>
<keyword evidence="2" id="KW-1185">Reference proteome</keyword>
<proteinExistence type="predicted"/>
<protein>
    <submittedName>
        <fullName evidence="1">Uncharacterized protein</fullName>
    </submittedName>
</protein>
<dbReference type="EMBL" id="JAUSSW010000009">
    <property type="protein sequence ID" value="MDQ0103395.1"/>
    <property type="molecule type" value="Genomic_DNA"/>
</dbReference>
<gene>
    <name evidence="1" type="ORF">J2T10_003060</name>
</gene>